<dbReference type="InterPro" id="IPR049874">
    <property type="entry name" value="ROK_cs"/>
</dbReference>
<accession>A0A0G4K682</accession>
<dbReference type="RefSeq" id="WP_048594299.1">
    <property type="nucleotide sequence ID" value="NZ_CVLB01000001.1"/>
</dbReference>
<protein>
    <submittedName>
        <fullName evidence="2">Transcriptional regulator</fullName>
    </submittedName>
</protein>
<dbReference type="Gene3D" id="3.30.420.40">
    <property type="match status" value="2"/>
</dbReference>
<dbReference type="PANTHER" id="PTHR18964">
    <property type="entry name" value="ROK (REPRESSOR, ORF, KINASE) FAMILY"/>
    <property type="match status" value="1"/>
</dbReference>
<dbReference type="SUPFAM" id="SSF53067">
    <property type="entry name" value="Actin-like ATPase domain"/>
    <property type="match status" value="1"/>
</dbReference>
<gene>
    <name evidence="2" type="ORF">BRSU_1140</name>
</gene>
<dbReference type="Pfam" id="PF00480">
    <property type="entry name" value="ROK"/>
    <property type="match status" value="1"/>
</dbReference>
<reference evidence="3" key="1">
    <citation type="submission" date="2015-04" db="EMBL/GenBank/DDBJ databases">
        <authorList>
            <person name="Mushtaq Mamoona"/>
        </authorList>
    </citation>
    <scope>NUCLEOTIDE SEQUENCE [LARGE SCALE GENOMIC DNA]</scope>
    <source>
        <strain evidence="3">AN4859/03</strain>
    </source>
</reference>
<name>A0A0G4K682_9SPIR</name>
<dbReference type="AlphaFoldDB" id="A0A0G4K682"/>
<sequence>MKEVVIAIDIGGTSMKGAVIEENGNILYKDNFDVNPSHTTEEHKKIITEFVEKLKSNIPNDYKAVGLGIDCPGVMNRETLHMGGAENIPGLKGLKFSDIGDKFNLPTKTANDASMAALGEAKYGSGKEKDYQSVMFVTLGTGVGGGFVLNGKLFTGSLGGAGEIGHVFVVPDGDKCNCGSSGCIERYASATGFIAMAKQKIHKGVIPTSLTYEELDKGKAKALFDAAKKGDALAKETIAECSYYLGMSIAQALNMLDLDLVLIGGGLCKDFDMMIEHINRAVRNYGLRMMVNNLEIKPASLGNDAGVLGCAALFFRNN</sequence>
<evidence type="ECO:0000256" key="1">
    <source>
        <dbReference type="ARBA" id="ARBA00006479"/>
    </source>
</evidence>
<evidence type="ECO:0000313" key="2">
    <source>
        <dbReference type="EMBL" id="CRF32968.1"/>
    </source>
</evidence>
<organism evidence="2 3">
    <name type="scientific">Brachyspira suanatina</name>
    <dbReference type="NCBI Taxonomy" id="381802"/>
    <lineage>
        <taxon>Bacteria</taxon>
        <taxon>Pseudomonadati</taxon>
        <taxon>Spirochaetota</taxon>
        <taxon>Spirochaetia</taxon>
        <taxon>Brachyspirales</taxon>
        <taxon>Brachyspiraceae</taxon>
        <taxon>Brachyspira</taxon>
    </lineage>
</organism>
<proteinExistence type="inferred from homology"/>
<keyword evidence="3" id="KW-1185">Reference proteome</keyword>
<dbReference type="InterPro" id="IPR043129">
    <property type="entry name" value="ATPase_NBD"/>
</dbReference>
<dbReference type="PROSITE" id="PS01125">
    <property type="entry name" value="ROK"/>
    <property type="match status" value="1"/>
</dbReference>
<dbReference type="Proteomes" id="UP000043763">
    <property type="component" value="Unassembled WGS sequence"/>
</dbReference>
<evidence type="ECO:0000313" key="3">
    <source>
        <dbReference type="Proteomes" id="UP000043763"/>
    </source>
</evidence>
<dbReference type="OrthoDB" id="9795247at2"/>
<dbReference type="PANTHER" id="PTHR18964:SF149">
    <property type="entry name" value="BIFUNCTIONAL UDP-N-ACETYLGLUCOSAMINE 2-EPIMERASE_N-ACETYLMANNOSAMINE KINASE"/>
    <property type="match status" value="1"/>
</dbReference>
<dbReference type="InterPro" id="IPR000600">
    <property type="entry name" value="ROK"/>
</dbReference>
<dbReference type="EMBL" id="CVLB01000001">
    <property type="protein sequence ID" value="CRF32968.1"/>
    <property type="molecule type" value="Genomic_DNA"/>
</dbReference>
<comment type="similarity">
    <text evidence="1">Belongs to the ROK (NagC/XylR) family.</text>
</comment>